<dbReference type="HOGENOM" id="CLU_181995_0_0_11"/>
<sequence length="89" mass="9590">MMEVMVWSNEEANRLAAALKAARIERGFSQEKLAFGAGITKNQMQLLEAGRASGRKGETGCSNPQMATIYGLAKALDLTVAELFERAGL</sequence>
<dbReference type="SMART" id="SM00530">
    <property type="entry name" value="HTH_XRE"/>
    <property type="match status" value="1"/>
</dbReference>
<dbReference type="STRING" id="435830.HMPREF0045_00072"/>
<dbReference type="Gene3D" id="1.10.260.40">
    <property type="entry name" value="lambda repressor-like DNA-binding domains"/>
    <property type="match status" value="1"/>
</dbReference>
<evidence type="ECO:0000313" key="2">
    <source>
        <dbReference type="EMBL" id="EHM89407.1"/>
    </source>
</evidence>
<reference evidence="2 3" key="1">
    <citation type="submission" date="2011-10" db="EMBL/GenBank/DDBJ databases">
        <title>The Genome Sequence of Actinomyces graevenitzii C83.</title>
        <authorList>
            <consortium name="The Broad Institute Genome Sequencing Platform"/>
            <consortium name="The Broad Institute Genome Sequencing Center for Infectious Disease"/>
            <person name="Earl A."/>
            <person name="Ward D."/>
            <person name="Feldgarden M."/>
            <person name="Gevers D."/>
            <person name="Sibley C.D."/>
            <person name="Field T.R."/>
            <person name="Grinwis M."/>
            <person name="Eshaghurshan C.S."/>
            <person name="Surette M.G."/>
            <person name="Young S.K."/>
            <person name="Zeng Q."/>
            <person name="Gargeya S."/>
            <person name="Fitzgerald M."/>
            <person name="Haas B."/>
            <person name="Abouelleil A."/>
            <person name="Alvarado L."/>
            <person name="Arachchi H.M."/>
            <person name="Berlin A."/>
            <person name="Brown A."/>
            <person name="Chapman S.B."/>
            <person name="Chen Z."/>
            <person name="Dunbar C."/>
            <person name="Freedman E."/>
            <person name="Gearin G."/>
            <person name="Goldberg J."/>
            <person name="Griggs A."/>
            <person name="Gujja S."/>
            <person name="Heiman D."/>
            <person name="Howarth C."/>
            <person name="Larson L."/>
            <person name="Lui A."/>
            <person name="MacDonald P.J.P."/>
            <person name="Montmayeur A."/>
            <person name="Murphy C."/>
            <person name="Neiman D."/>
            <person name="Pearson M."/>
            <person name="Priest M."/>
            <person name="Roberts A."/>
            <person name="Saif S."/>
            <person name="Shea T."/>
            <person name="Shenoy N."/>
            <person name="Sisk P."/>
            <person name="Stolte C."/>
            <person name="Sykes S."/>
            <person name="Wortman J."/>
            <person name="Nusbaum C."/>
            <person name="Birren B."/>
        </authorList>
    </citation>
    <scope>NUCLEOTIDE SEQUENCE [LARGE SCALE GENOMIC DNA]</scope>
    <source>
        <strain evidence="2 3">C83</strain>
    </source>
</reference>
<dbReference type="SUPFAM" id="SSF47413">
    <property type="entry name" value="lambda repressor-like DNA-binding domains"/>
    <property type="match status" value="1"/>
</dbReference>
<dbReference type="InterPro" id="IPR001387">
    <property type="entry name" value="Cro/C1-type_HTH"/>
</dbReference>
<proteinExistence type="predicted"/>
<dbReference type="Proteomes" id="UP000003822">
    <property type="component" value="Unassembled WGS sequence"/>
</dbReference>
<organism evidence="2 3">
    <name type="scientific">Actinomyces graevenitzii C83</name>
    <dbReference type="NCBI Taxonomy" id="435830"/>
    <lineage>
        <taxon>Bacteria</taxon>
        <taxon>Bacillati</taxon>
        <taxon>Actinomycetota</taxon>
        <taxon>Actinomycetes</taxon>
        <taxon>Actinomycetales</taxon>
        <taxon>Actinomycetaceae</taxon>
        <taxon>Actinomyces</taxon>
    </lineage>
</organism>
<evidence type="ECO:0000259" key="1">
    <source>
        <dbReference type="PROSITE" id="PS50943"/>
    </source>
</evidence>
<dbReference type="AlphaFoldDB" id="G9PDI9"/>
<dbReference type="GO" id="GO:0003677">
    <property type="term" value="F:DNA binding"/>
    <property type="evidence" value="ECO:0007669"/>
    <property type="project" value="InterPro"/>
</dbReference>
<evidence type="ECO:0000313" key="3">
    <source>
        <dbReference type="Proteomes" id="UP000003822"/>
    </source>
</evidence>
<keyword evidence="3" id="KW-1185">Reference proteome</keyword>
<name>G9PDI9_9ACTO</name>
<feature type="domain" description="HTH cro/C1-type" evidence="1">
    <location>
        <begin position="19"/>
        <end position="83"/>
    </location>
</feature>
<dbReference type="PROSITE" id="PS50943">
    <property type="entry name" value="HTH_CROC1"/>
    <property type="match status" value="1"/>
</dbReference>
<comment type="caution">
    <text evidence="2">The sequence shown here is derived from an EMBL/GenBank/DDBJ whole genome shotgun (WGS) entry which is preliminary data.</text>
</comment>
<dbReference type="Pfam" id="PF13443">
    <property type="entry name" value="HTH_26"/>
    <property type="match status" value="1"/>
</dbReference>
<protein>
    <recommendedName>
        <fullName evidence="1">HTH cro/C1-type domain-containing protein</fullName>
    </recommendedName>
</protein>
<accession>G9PDI9</accession>
<dbReference type="InterPro" id="IPR010982">
    <property type="entry name" value="Lambda_DNA-bd_dom_sf"/>
</dbReference>
<gene>
    <name evidence="2" type="ORF">HMPREF0045_00072</name>
</gene>
<dbReference type="EMBL" id="ACRN01000001">
    <property type="protein sequence ID" value="EHM89407.1"/>
    <property type="molecule type" value="Genomic_DNA"/>
</dbReference>
<dbReference type="CDD" id="cd00093">
    <property type="entry name" value="HTH_XRE"/>
    <property type="match status" value="1"/>
</dbReference>